<dbReference type="STRING" id="1654360.EA58_01445"/>
<evidence type="ECO:0000313" key="1">
    <source>
        <dbReference type="EMBL" id="KDM93302.1"/>
    </source>
</evidence>
<comment type="caution">
    <text evidence="1">The sequence shown here is derived from an EMBL/GenBank/DDBJ whole genome shotgun (WGS) entry which is preliminary data.</text>
</comment>
<dbReference type="Proteomes" id="UP000027192">
    <property type="component" value="Unassembled WGS sequence"/>
</dbReference>
<reference evidence="1 2" key="1">
    <citation type="submission" date="2014-04" db="EMBL/GenBank/DDBJ databases">
        <title>Draft genome sequence of Photobacterium halotolerans S2753: a solonamide, ngercheumicin and holomycin producer.</title>
        <authorList>
            <person name="Machado H.R."/>
            <person name="Gram L."/>
        </authorList>
    </citation>
    <scope>NUCLEOTIDE SEQUENCE [LARGE SCALE GENOMIC DNA]</scope>
    <source>
        <strain evidence="1 2">S2753</strain>
    </source>
</reference>
<sequence length="156" mass="17632">MLPHHLLTTSVGHTKNQPATDTYIASRPPQNLEQIIFSSTCHPPSPKLPTVFVDKVIYSFQNRGLKNANVIYIKIRILFFCMGSAGGIEGDSGRFQEAMIHLSTIHLSTFRDERFRAELFCIALVRIKRLSRRAFRALSGFDIFTLAQAMPILSHD</sequence>
<dbReference type="EMBL" id="JMIB01000003">
    <property type="protein sequence ID" value="KDM93302.1"/>
    <property type="molecule type" value="Genomic_DNA"/>
</dbReference>
<accession>A0A066S042</accession>
<keyword evidence="2" id="KW-1185">Reference proteome</keyword>
<organism evidence="1 2">
    <name type="scientific">Photobacterium galatheae</name>
    <dbReference type="NCBI Taxonomy" id="1654360"/>
    <lineage>
        <taxon>Bacteria</taxon>
        <taxon>Pseudomonadati</taxon>
        <taxon>Pseudomonadota</taxon>
        <taxon>Gammaproteobacteria</taxon>
        <taxon>Vibrionales</taxon>
        <taxon>Vibrionaceae</taxon>
        <taxon>Photobacterium</taxon>
    </lineage>
</organism>
<protein>
    <submittedName>
        <fullName evidence="1">Uncharacterized protein</fullName>
    </submittedName>
</protein>
<proteinExistence type="predicted"/>
<dbReference type="RefSeq" id="WP_036748041.1">
    <property type="nucleotide sequence ID" value="NZ_JAGSGC010000011.1"/>
</dbReference>
<gene>
    <name evidence="1" type="ORF">EA58_01445</name>
</gene>
<name>A0A066S042_9GAMM</name>
<evidence type="ECO:0000313" key="2">
    <source>
        <dbReference type="Proteomes" id="UP000027192"/>
    </source>
</evidence>
<dbReference type="AlphaFoldDB" id="A0A066S042"/>